<dbReference type="OrthoDB" id="10264848at2759"/>
<name>A0A3N4LGT8_9PEZI</name>
<dbReference type="Gene3D" id="1.20.1050.80">
    <property type="entry name" value="VPS9 domain"/>
    <property type="match status" value="1"/>
</dbReference>
<dbReference type="GO" id="GO:0005829">
    <property type="term" value="C:cytosol"/>
    <property type="evidence" value="ECO:0007669"/>
    <property type="project" value="TreeGrafter"/>
</dbReference>
<dbReference type="InterPro" id="IPR037191">
    <property type="entry name" value="VPS9_dom_sf"/>
</dbReference>
<dbReference type="InParanoid" id="A0A3N4LGT8"/>
<proteinExistence type="predicted"/>
<reference evidence="3 4" key="1">
    <citation type="journal article" date="2018" name="Nat. Ecol. Evol.">
        <title>Pezizomycetes genomes reveal the molecular basis of ectomycorrhizal truffle lifestyle.</title>
        <authorList>
            <person name="Murat C."/>
            <person name="Payen T."/>
            <person name="Noel B."/>
            <person name="Kuo A."/>
            <person name="Morin E."/>
            <person name="Chen J."/>
            <person name="Kohler A."/>
            <person name="Krizsan K."/>
            <person name="Balestrini R."/>
            <person name="Da Silva C."/>
            <person name="Montanini B."/>
            <person name="Hainaut M."/>
            <person name="Levati E."/>
            <person name="Barry K.W."/>
            <person name="Belfiori B."/>
            <person name="Cichocki N."/>
            <person name="Clum A."/>
            <person name="Dockter R.B."/>
            <person name="Fauchery L."/>
            <person name="Guy J."/>
            <person name="Iotti M."/>
            <person name="Le Tacon F."/>
            <person name="Lindquist E.A."/>
            <person name="Lipzen A."/>
            <person name="Malagnac F."/>
            <person name="Mello A."/>
            <person name="Molinier V."/>
            <person name="Miyauchi S."/>
            <person name="Poulain J."/>
            <person name="Riccioni C."/>
            <person name="Rubini A."/>
            <person name="Sitrit Y."/>
            <person name="Splivallo R."/>
            <person name="Traeger S."/>
            <person name="Wang M."/>
            <person name="Zifcakova L."/>
            <person name="Wipf D."/>
            <person name="Zambonelli A."/>
            <person name="Paolocci F."/>
            <person name="Nowrousian M."/>
            <person name="Ottonello S."/>
            <person name="Baldrian P."/>
            <person name="Spatafora J.W."/>
            <person name="Henrissat B."/>
            <person name="Nagy L.G."/>
            <person name="Aury J.M."/>
            <person name="Wincker P."/>
            <person name="Grigoriev I.V."/>
            <person name="Bonfante P."/>
            <person name="Martin F.M."/>
        </authorList>
    </citation>
    <scope>NUCLEOTIDE SEQUENCE [LARGE SCALE GENOMIC DNA]</scope>
    <source>
        <strain evidence="3 4">ATCC MYA-4762</strain>
    </source>
</reference>
<dbReference type="STRING" id="1051890.A0A3N4LGT8"/>
<dbReference type="SMART" id="SM00167">
    <property type="entry name" value="VPS9"/>
    <property type="match status" value="1"/>
</dbReference>
<dbReference type="GO" id="GO:0005085">
    <property type="term" value="F:guanyl-nucleotide exchange factor activity"/>
    <property type="evidence" value="ECO:0007669"/>
    <property type="project" value="InterPro"/>
</dbReference>
<dbReference type="InterPro" id="IPR045046">
    <property type="entry name" value="Vps9-like"/>
</dbReference>
<evidence type="ECO:0000256" key="1">
    <source>
        <dbReference type="SAM" id="MobiDB-lite"/>
    </source>
</evidence>
<dbReference type="AlphaFoldDB" id="A0A3N4LGT8"/>
<dbReference type="PANTHER" id="PTHR23101">
    <property type="entry name" value="RAB GDP/GTP EXCHANGE FACTOR"/>
    <property type="match status" value="1"/>
</dbReference>
<dbReference type="PANTHER" id="PTHR23101:SF97">
    <property type="entry name" value="DOMAIN PROTEIN, PUTATIVE (AFU_ORTHOLOGUE AFUA_2G10890)-RELATED"/>
    <property type="match status" value="1"/>
</dbReference>
<protein>
    <recommendedName>
        <fullName evidence="2">VPS9 domain-containing protein</fullName>
    </recommendedName>
</protein>
<dbReference type="GO" id="GO:0030139">
    <property type="term" value="C:endocytic vesicle"/>
    <property type="evidence" value="ECO:0007669"/>
    <property type="project" value="TreeGrafter"/>
</dbReference>
<dbReference type="GO" id="GO:0016192">
    <property type="term" value="P:vesicle-mediated transport"/>
    <property type="evidence" value="ECO:0007669"/>
    <property type="project" value="InterPro"/>
</dbReference>
<feature type="region of interest" description="Disordered" evidence="1">
    <location>
        <begin position="580"/>
        <end position="604"/>
    </location>
</feature>
<feature type="domain" description="VPS9" evidence="2">
    <location>
        <begin position="200"/>
        <end position="343"/>
    </location>
</feature>
<dbReference type="PROSITE" id="PS51205">
    <property type="entry name" value="VPS9"/>
    <property type="match status" value="1"/>
</dbReference>
<feature type="compositionally biased region" description="Basic and acidic residues" evidence="1">
    <location>
        <begin position="352"/>
        <end position="363"/>
    </location>
</feature>
<feature type="compositionally biased region" description="Polar residues" evidence="1">
    <location>
        <begin position="412"/>
        <end position="425"/>
    </location>
</feature>
<keyword evidence="4" id="KW-1185">Reference proteome</keyword>
<organism evidence="3 4">
    <name type="scientific">Terfezia boudieri ATCC MYA-4762</name>
    <dbReference type="NCBI Taxonomy" id="1051890"/>
    <lineage>
        <taxon>Eukaryota</taxon>
        <taxon>Fungi</taxon>
        <taxon>Dikarya</taxon>
        <taxon>Ascomycota</taxon>
        <taxon>Pezizomycotina</taxon>
        <taxon>Pezizomycetes</taxon>
        <taxon>Pezizales</taxon>
        <taxon>Pezizaceae</taxon>
        <taxon>Terfezia</taxon>
    </lineage>
</organism>
<dbReference type="InterPro" id="IPR003123">
    <property type="entry name" value="VPS9"/>
</dbReference>
<dbReference type="Pfam" id="PF02204">
    <property type="entry name" value="VPS9"/>
    <property type="match status" value="1"/>
</dbReference>
<sequence length="707" mass="76296">MPTYFTILETKPDARPAMPRSTHSFSRLDSSPARSIRSNTLKFELDPNTVSETVESPEASDDEDDSSPLIPDPLPDGWDELPSEIVTLCDKFLDSLKQKHYPVPITGERLSDLYQGFYNVAFEHIQMHINSLYLALSSKKKKMTGGFPETQMLPLSEISQKKKGRRILAAKKSALEESVERRVTGALYEKLWRHRSTDDEARDESLRSKRETLKVLGVGLGHLGVAGVEDEDMIEALGPAREALFKMTDMQSPIAKLGLLRQSHKEIVDILASRNSDSSADRILPTLIFCLIHSPHTITVVSDLLFIQRFRMNKAIDGEAAYCLTNLEAAICFLETVDLATLKVDDPISEGETLKTTEEKDKPTSPQISLASPAAVTAADSSTSAPAQSSVGTTLKRTASRGRKPARELVLTGSTRNRSESSSAPFVSADDPLTKTSSKLLATIDHSLRVAEGAWEQEVSRTPSPRASRFPDSARQPPKTSLTPASPATGTTEVVRNRALSYLTRNPVVDVAESVVMGADVGLKTIGDALGGSYKFLFGQMSEKKQEMPKTLEDARKLVEQPTLPGMIAPMEEGSIWGATPPLPSASPPLPVRPGERERERGLQSANPVAAFAAVGTGLSRVVGMGSGVMRGFARSSSNVSLDKEKDKDLAEKVLEKAMTVPATTSASVAVGLPGAGEAVALSPAPPVDDLLSVGLGIFLASRWLGC</sequence>
<feature type="compositionally biased region" description="Pro residues" evidence="1">
    <location>
        <begin position="581"/>
        <end position="592"/>
    </location>
</feature>
<accession>A0A3N4LGT8</accession>
<dbReference type="Proteomes" id="UP000267821">
    <property type="component" value="Unassembled WGS sequence"/>
</dbReference>
<feature type="region of interest" description="Disordered" evidence="1">
    <location>
        <begin position="352"/>
        <end position="432"/>
    </location>
</feature>
<dbReference type="GO" id="GO:0031267">
    <property type="term" value="F:small GTPase binding"/>
    <property type="evidence" value="ECO:0007669"/>
    <property type="project" value="TreeGrafter"/>
</dbReference>
<feature type="compositionally biased region" description="Polar residues" evidence="1">
    <location>
        <begin position="21"/>
        <end position="41"/>
    </location>
</feature>
<feature type="compositionally biased region" description="Low complexity" evidence="1">
    <location>
        <begin position="369"/>
        <end position="391"/>
    </location>
</feature>
<dbReference type="SUPFAM" id="SSF109993">
    <property type="entry name" value="VPS9 domain"/>
    <property type="match status" value="1"/>
</dbReference>
<dbReference type="EMBL" id="ML121568">
    <property type="protein sequence ID" value="RPB20699.1"/>
    <property type="molecule type" value="Genomic_DNA"/>
</dbReference>
<feature type="compositionally biased region" description="Polar residues" evidence="1">
    <location>
        <begin position="478"/>
        <end position="491"/>
    </location>
</feature>
<evidence type="ECO:0000259" key="2">
    <source>
        <dbReference type="PROSITE" id="PS51205"/>
    </source>
</evidence>
<feature type="region of interest" description="Disordered" evidence="1">
    <location>
        <begin position="454"/>
        <end position="491"/>
    </location>
</feature>
<feature type="region of interest" description="Disordered" evidence="1">
    <location>
        <begin position="1"/>
        <end position="76"/>
    </location>
</feature>
<evidence type="ECO:0000313" key="3">
    <source>
        <dbReference type="EMBL" id="RPB20699.1"/>
    </source>
</evidence>
<evidence type="ECO:0000313" key="4">
    <source>
        <dbReference type="Proteomes" id="UP000267821"/>
    </source>
</evidence>
<gene>
    <name evidence="3" type="ORF">L211DRAFT_499490</name>
</gene>